<evidence type="ECO:0000313" key="3">
    <source>
        <dbReference type="EMBL" id="MBD8502682.1"/>
    </source>
</evidence>
<evidence type="ECO:0000256" key="1">
    <source>
        <dbReference type="SAM" id="Coils"/>
    </source>
</evidence>
<gene>
    <name evidence="3" type="ORF">IFO67_07265</name>
</gene>
<comment type="caution">
    <text evidence="3">The sequence shown here is derived from an EMBL/GenBank/DDBJ whole genome shotgun (WGS) entry which is preliminary data.</text>
</comment>
<evidence type="ECO:0000313" key="4">
    <source>
        <dbReference type="Proteomes" id="UP000603602"/>
    </source>
</evidence>
<accession>A0ABR9B8J6</accession>
<proteinExistence type="predicted"/>
<keyword evidence="2" id="KW-0472">Membrane</keyword>
<evidence type="ECO:0000256" key="2">
    <source>
        <dbReference type="SAM" id="Phobius"/>
    </source>
</evidence>
<keyword evidence="2" id="KW-0812">Transmembrane</keyword>
<keyword evidence="4" id="KW-1185">Reference proteome</keyword>
<dbReference type="RefSeq" id="WP_187717444.1">
    <property type="nucleotide sequence ID" value="NZ_JACTAH010000001.1"/>
</dbReference>
<protein>
    <submittedName>
        <fullName evidence="3">Uncharacterized protein</fullName>
    </submittedName>
</protein>
<sequence>MSNDVIFWTQIASIVAFVFSVFGLYRLLVDQKDATIQLLKETVNTLKDQLAEARNSTPDVLAQSLSGRVKLLEGELERLSQDKNANQELVHRKEEELRATRQKAEELTKQVSLARELLNDFLCPHCGSALTAREFHSESVEYQGRELDVDHEYSEYECGYSVLDGKPHSPCASGQGRNASAITNA</sequence>
<dbReference type="EMBL" id="JACYTO010000001">
    <property type="protein sequence ID" value="MBD8502682.1"/>
    <property type="molecule type" value="Genomic_DNA"/>
</dbReference>
<dbReference type="Proteomes" id="UP000603602">
    <property type="component" value="Unassembled WGS sequence"/>
</dbReference>
<reference evidence="4" key="1">
    <citation type="submission" date="2023-07" db="EMBL/GenBank/DDBJ databases">
        <title>Thauera sp. CAU 1555 isolated from sand of Yaerae Beach.</title>
        <authorList>
            <person name="Kim W."/>
        </authorList>
    </citation>
    <scope>NUCLEOTIDE SEQUENCE [LARGE SCALE GENOMIC DNA]</scope>
    <source>
        <strain evidence="4">CAU 1555</strain>
    </source>
</reference>
<organism evidence="3 4">
    <name type="scientific">Thauera sedimentorum</name>
    <dbReference type="NCBI Taxonomy" id="2767595"/>
    <lineage>
        <taxon>Bacteria</taxon>
        <taxon>Pseudomonadati</taxon>
        <taxon>Pseudomonadota</taxon>
        <taxon>Betaproteobacteria</taxon>
        <taxon>Rhodocyclales</taxon>
        <taxon>Zoogloeaceae</taxon>
        <taxon>Thauera</taxon>
    </lineage>
</organism>
<feature type="coiled-coil region" evidence="1">
    <location>
        <begin position="29"/>
        <end position="117"/>
    </location>
</feature>
<feature type="transmembrane region" description="Helical" evidence="2">
    <location>
        <begin position="6"/>
        <end position="28"/>
    </location>
</feature>
<keyword evidence="2" id="KW-1133">Transmembrane helix</keyword>
<name>A0ABR9B8J6_9RHOO</name>
<keyword evidence="1" id="KW-0175">Coiled coil</keyword>